<dbReference type="EMBL" id="LIAE01008038">
    <property type="protein sequence ID" value="PAV75786.1"/>
    <property type="molecule type" value="Genomic_DNA"/>
</dbReference>
<proteinExistence type="predicted"/>
<evidence type="ECO:0000313" key="2">
    <source>
        <dbReference type="EMBL" id="PAV75786.1"/>
    </source>
</evidence>
<accession>A0A2A2KP72</accession>
<name>A0A2A2KP72_9BILA</name>
<evidence type="ECO:0000313" key="3">
    <source>
        <dbReference type="Proteomes" id="UP000218231"/>
    </source>
</evidence>
<organism evidence="2 3">
    <name type="scientific">Diploscapter pachys</name>
    <dbReference type="NCBI Taxonomy" id="2018661"/>
    <lineage>
        <taxon>Eukaryota</taxon>
        <taxon>Metazoa</taxon>
        <taxon>Ecdysozoa</taxon>
        <taxon>Nematoda</taxon>
        <taxon>Chromadorea</taxon>
        <taxon>Rhabditida</taxon>
        <taxon>Rhabditina</taxon>
        <taxon>Rhabditomorpha</taxon>
        <taxon>Rhabditoidea</taxon>
        <taxon>Rhabditidae</taxon>
        <taxon>Diploscapter</taxon>
    </lineage>
</organism>
<sequence>MEDQSDKAIDMKFLGMCGVSLDEVPLGLLAGPPAEAESQDELEDEPHAHETDQTEAHDEGSSFRDEHQDLISVEYELQPLPIPNPGPPPHHDRIRRFREDVIYYLLAQKNRNCLSDNMMKVIYEMGTAVTGGIPIVGIEEVEQLEDQLVNECLPISRFMCSCCKALLPTSTSDCTSLSCRSYTRRRNTCAETIVITTYDILPQLKSIVNEQFDDILQCHERVHSGWIFSQSDDLVNFPFFKEHMESQAEFTTNKLWLQGVINSDGFSFEGNFRGSFWPVTIAIADLRASIRFSPRHMFTAGFVRAPTKPPTKALHLLFDRLRSDLRTRFPVYMNRNGVVYEIRLTITFPSLDNENVAPYINKHYRYSTISGPRKDRQYVLTNAPRCDGGFRGYSVFNRIVPLDNSTIDWLHDSLEGVYKTLIKDIISGKKRRGIRVRPRVIKTIDELCGRILMPTYSPARLLPLTKYKTGSGSCIAVVSY</sequence>
<evidence type="ECO:0000256" key="1">
    <source>
        <dbReference type="SAM" id="MobiDB-lite"/>
    </source>
</evidence>
<feature type="compositionally biased region" description="Basic and acidic residues" evidence="1">
    <location>
        <begin position="45"/>
        <end position="63"/>
    </location>
</feature>
<gene>
    <name evidence="2" type="ORF">WR25_11730</name>
</gene>
<reference evidence="2 3" key="1">
    <citation type="journal article" date="2017" name="Curr. Biol.">
        <title>Genome architecture and evolution of a unichromosomal asexual nematode.</title>
        <authorList>
            <person name="Fradin H."/>
            <person name="Zegar C."/>
            <person name="Gutwein M."/>
            <person name="Lucas J."/>
            <person name="Kovtun M."/>
            <person name="Corcoran D."/>
            <person name="Baugh L.R."/>
            <person name="Kiontke K."/>
            <person name="Gunsalus K."/>
            <person name="Fitch D.H."/>
            <person name="Piano F."/>
        </authorList>
    </citation>
    <scope>NUCLEOTIDE SEQUENCE [LARGE SCALE GENOMIC DNA]</scope>
    <source>
        <strain evidence="2">PF1309</strain>
    </source>
</reference>
<dbReference type="AlphaFoldDB" id="A0A2A2KP72"/>
<dbReference type="Pfam" id="PF06869">
    <property type="entry name" value="DUF1258"/>
    <property type="match status" value="1"/>
</dbReference>
<dbReference type="STRING" id="2018661.A0A2A2KP72"/>
<keyword evidence="3" id="KW-1185">Reference proteome</keyword>
<dbReference type="InterPro" id="IPR009667">
    <property type="entry name" value="DUF1258"/>
</dbReference>
<dbReference type="Proteomes" id="UP000218231">
    <property type="component" value="Unassembled WGS sequence"/>
</dbReference>
<comment type="caution">
    <text evidence="2">The sequence shown here is derived from an EMBL/GenBank/DDBJ whole genome shotgun (WGS) entry which is preliminary data.</text>
</comment>
<feature type="region of interest" description="Disordered" evidence="1">
    <location>
        <begin position="27"/>
        <end position="63"/>
    </location>
</feature>
<protein>
    <submittedName>
        <fullName evidence="2">Uncharacterized protein</fullName>
    </submittedName>
</protein>
<dbReference type="OrthoDB" id="5911183at2759"/>